<gene>
    <name evidence="2" type="ORF">IEQ44_08670</name>
</gene>
<keyword evidence="1" id="KW-0812">Transmembrane</keyword>
<feature type="transmembrane region" description="Helical" evidence="1">
    <location>
        <begin position="157"/>
        <end position="177"/>
    </location>
</feature>
<keyword evidence="3" id="KW-1185">Reference proteome</keyword>
<dbReference type="Proteomes" id="UP000756387">
    <property type="component" value="Unassembled WGS sequence"/>
</dbReference>
<keyword evidence="1" id="KW-0472">Membrane</keyword>
<comment type="caution">
    <text evidence="2">The sequence shown here is derived from an EMBL/GenBank/DDBJ whole genome shotgun (WGS) entry which is preliminary data.</text>
</comment>
<feature type="transmembrane region" description="Helical" evidence="1">
    <location>
        <begin position="47"/>
        <end position="72"/>
    </location>
</feature>
<name>A0ABR9RTM2_9ACTN</name>
<feature type="transmembrane region" description="Helical" evidence="1">
    <location>
        <begin position="127"/>
        <end position="145"/>
    </location>
</feature>
<protein>
    <recommendedName>
        <fullName evidence="4">DUF4386 family protein</fullName>
    </recommendedName>
</protein>
<organism evidence="2 3">
    <name type="scientific">Nocardioides malaquae</name>
    <dbReference type="NCBI Taxonomy" id="2773426"/>
    <lineage>
        <taxon>Bacteria</taxon>
        <taxon>Bacillati</taxon>
        <taxon>Actinomycetota</taxon>
        <taxon>Actinomycetes</taxon>
        <taxon>Propionibacteriales</taxon>
        <taxon>Nocardioidaceae</taxon>
        <taxon>Nocardioides</taxon>
    </lineage>
</organism>
<dbReference type="RefSeq" id="WP_193638062.1">
    <property type="nucleotide sequence ID" value="NZ_JADCSA010000007.1"/>
</dbReference>
<evidence type="ECO:0000313" key="2">
    <source>
        <dbReference type="EMBL" id="MBE7324725.1"/>
    </source>
</evidence>
<proteinExistence type="predicted"/>
<evidence type="ECO:0000313" key="3">
    <source>
        <dbReference type="Proteomes" id="UP000756387"/>
    </source>
</evidence>
<evidence type="ECO:0000256" key="1">
    <source>
        <dbReference type="SAM" id="Phobius"/>
    </source>
</evidence>
<dbReference type="EMBL" id="JADCSA010000007">
    <property type="protein sequence ID" value="MBE7324725.1"/>
    <property type="molecule type" value="Genomic_DNA"/>
</dbReference>
<evidence type="ECO:0008006" key="4">
    <source>
        <dbReference type="Google" id="ProtNLM"/>
    </source>
</evidence>
<accession>A0ABR9RTM2</accession>
<reference evidence="2 3" key="1">
    <citation type="submission" date="2020-10" db="EMBL/GenBank/DDBJ databases">
        <title>Nocardioides sp. isolated from sludge.</title>
        <authorList>
            <person name="Zhang X."/>
        </authorList>
    </citation>
    <scope>NUCLEOTIDE SEQUENCE [LARGE SCALE GENOMIC DNA]</scope>
    <source>
        <strain evidence="2 3">Y6</strain>
    </source>
</reference>
<keyword evidence="1" id="KW-1133">Transmembrane helix</keyword>
<feature type="transmembrane region" description="Helical" evidence="1">
    <location>
        <begin position="183"/>
        <end position="199"/>
    </location>
</feature>
<feature type="transmembrane region" description="Helical" evidence="1">
    <location>
        <begin position="84"/>
        <end position="107"/>
    </location>
</feature>
<sequence length="212" mass="21410">MRKEWLALSAAALVTGATALFFGAHLTPRPTGDGHIFRLASADPGLWTTSALVLFVGALGTLFGISCAVVLVQRRGFRTGVCAMALIAFASVVLAGFAMQLVLLRALSAAGVGADALADAVGDPLQQGLLVGGFGSFYLGELLLAQALFRAGTTPTWVPLALVAHVLGVLVGVASGVDALGDASALLMVVGLAGVAVSANRPDVRHRAGAHT</sequence>